<evidence type="ECO:0000256" key="1">
    <source>
        <dbReference type="SAM" id="SignalP"/>
    </source>
</evidence>
<dbReference type="AlphaFoldDB" id="A0A4P6L5Q4"/>
<organism evidence="2 3">
    <name type="scientific">Pseudoduganella lutea</name>
    <dbReference type="NCBI Taxonomy" id="321985"/>
    <lineage>
        <taxon>Bacteria</taxon>
        <taxon>Pseudomonadati</taxon>
        <taxon>Pseudomonadota</taxon>
        <taxon>Betaproteobacteria</taxon>
        <taxon>Burkholderiales</taxon>
        <taxon>Oxalobacteraceae</taxon>
        <taxon>Telluria group</taxon>
        <taxon>Pseudoduganella</taxon>
    </lineage>
</organism>
<accession>A0A4P6L5Q4</accession>
<keyword evidence="3" id="KW-1185">Reference proteome</keyword>
<feature type="signal peptide" evidence="1">
    <location>
        <begin position="1"/>
        <end position="20"/>
    </location>
</feature>
<protein>
    <recommendedName>
        <fullName evidence="4">Lipoprotein</fullName>
    </recommendedName>
</protein>
<evidence type="ECO:0000313" key="3">
    <source>
        <dbReference type="Proteomes" id="UP000290637"/>
    </source>
</evidence>
<evidence type="ECO:0000313" key="2">
    <source>
        <dbReference type="EMBL" id="QBE66989.1"/>
    </source>
</evidence>
<feature type="chain" id="PRO_5020949089" description="Lipoprotein" evidence="1">
    <location>
        <begin position="21"/>
        <end position="214"/>
    </location>
</feature>
<dbReference type="EMBL" id="CP035913">
    <property type="protein sequence ID" value="QBE66989.1"/>
    <property type="molecule type" value="Genomic_DNA"/>
</dbReference>
<name>A0A4P6L5Q4_9BURK</name>
<proteinExistence type="predicted"/>
<dbReference type="KEGG" id="plue:EWM63_01000"/>
<sequence>MSRRGAAAALLAPFLPLMLAACGSSHDDDAPTMKVTELAAGAYAVSTGDAASPVDGKYYAGADGSRLLVLNNSDQAAAALYRRDGNGPWRGTPAADADTVVDLTGNNTIAASTPGVASVAGRYEVRLASGAAAAFSVGAGGDIVPGTTACRLSGKVAASTLPNTLKLTLATAGCGDLPAGVEGYLVIDADYAPAAFRLLGTGGTAPLDLWAYPG</sequence>
<reference evidence="2 3" key="1">
    <citation type="submission" date="2019-02" db="EMBL/GenBank/DDBJ databases">
        <title>Draft Genome Sequences of Six Type Strains of the Genus Massilia.</title>
        <authorList>
            <person name="Miess H."/>
            <person name="Frediansyhah A."/>
            <person name="Gross H."/>
        </authorList>
    </citation>
    <scope>NUCLEOTIDE SEQUENCE [LARGE SCALE GENOMIC DNA]</scope>
    <source>
        <strain evidence="2 3">DSM 17473</strain>
    </source>
</reference>
<dbReference type="Proteomes" id="UP000290637">
    <property type="component" value="Chromosome"/>
</dbReference>
<keyword evidence="1" id="KW-0732">Signal</keyword>
<dbReference type="PROSITE" id="PS51257">
    <property type="entry name" value="PROKAR_LIPOPROTEIN"/>
    <property type="match status" value="1"/>
</dbReference>
<evidence type="ECO:0008006" key="4">
    <source>
        <dbReference type="Google" id="ProtNLM"/>
    </source>
</evidence>
<gene>
    <name evidence="2" type="ORF">EWM63_01000</name>
</gene>
<dbReference type="OrthoDB" id="8854019at2"/>